<feature type="transmembrane region" description="Helical" evidence="8">
    <location>
        <begin position="289"/>
        <end position="310"/>
    </location>
</feature>
<evidence type="ECO:0000313" key="11">
    <source>
        <dbReference type="EMBL" id="QIW12121.1"/>
    </source>
</evidence>
<comment type="subcellular location">
    <subcellularLocation>
        <location evidence="1">Cell membrane</location>
        <topology evidence="1">Multi-pass membrane protein</topology>
    </subcellularLocation>
</comment>
<keyword evidence="5" id="KW-0769">Symport</keyword>
<dbReference type="GO" id="GO:0015293">
    <property type="term" value="F:symporter activity"/>
    <property type="evidence" value="ECO:0007669"/>
    <property type="project" value="UniProtKB-KW"/>
</dbReference>
<dbReference type="Gene3D" id="1.20.1250.20">
    <property type="entry name" value="MFS general substrate transporter like domains"/>
    <property type="match status" value="2"/>
</dbReference>
<reference evidence="10 12" key="1">
    <citation type="submission" date="2017-06" db="EMBL/GenBank/DDBJ databases">
        <title>Complete genome of Francisella adeliensis.</title>
        <authorList>
            <person name="Vallesi A."/>
            <person name="Sjodin A."/>
        </authorList>
    </citation>
    <scope>NUCLEOTIDE SEQUENCE [LARGE SCALE GENOMIC DNA]</scope>
    <source>
        <strain evidence="10 12">FDC440</strain>
    </source>
</reference>
<dbReference type="PANTHER" id="PTHR43528:SF7">
    <property type="entry name" value="MFS TRANSPORTER"/>
    <property type="match status" value="1"/>
</dbReference>
<gene>
    <name evidence="10" type="ORF">CDH04_05380</name>
    <name evidence="11" type="ORF">FZC43_05385</name>
</gene>
<feature type="domain" description="Major facilitator superfamily (MFS) profile" evidence="9">
    <location>
        <begin position="9"/>
        <end position="404"/>
    </location>
</feature>
<dbReference type="InterPro" id="IPR020846">
    <property type="entry name" value="MFS_dom"/>
</dbReference>
<keyword evidence="13" id="KW-1185">Reference proteome</keyword>
<dbReference type="InterPro" id="IPR051084">
    <property type="entry name" value="H+-coupled_symporters"/>
</dbReference>
<dbReference type="Pfam" id="PF07690">
    <property type="entry name" value="MFS_1"/>
    <property type="match status" value="1"/>
</dbReference>
<dbReference type="Proteomes" id="UP000681131">
    <property type="component" value="Chromosome"/>
</dbReference>
<protein>
    <submittedName>
        <fullName evidence="10 11">MFS transporter</fullName>
    </submittedName>
</protein>
<evidence type="ECO:0000259" key="9">
    <source>
        <dbReference type="PROSITE" id="PS50850"/>
    </source>
</evidence>
<feature type="transmembrane region" description="Helical" evidence="8">
    <location>
        <begin position="316"/>
        <end position="340"/>
    </location>
</feature>
<evidence type="ECO:0000256" key="2">
    <source>
        <dbReference type="ARBA" id="ARBA00022448"/>
    </source>
</evidence>
<feature type="transmembrane region" description="Helical" evidence="8">
    <location>
        <begin position="254"/>
        <end position="277"/>
    </location>
</feature>
<keyword evidence="4 8" id="KW-0812">Transmembrane</keyword>
<dbReference type="InterPro" id="IPR011701">
    <property type="entry name" value="MFS"/>
</dbReference>
<feature type="transmembrane region" description="Helical" evidence="8">
    <location>
        <begin position="227"/>
        <end position="248"/>
    </location>
</feature>
<dbReference type="InterPro" id="IPR036259">
    <property type="entry name" value="MFS_trans_sf"/>
</dbReference>
<dbReference type="EMBL" id="CP043424">
    <property type="protein sequence ID" value="QIW12121.1"/>
    <property type="molecule type" value="Genomic_DNA"/>
</dbReference>
<feature type="transmembrane region" description="Helical" evidence="8">
    <location>
        <begin position="146"/>
        <end position="165"/>
    </location>
</feature>
<keyword evidence="3" id="KW-1003">Cell membrane</keyword>
<feature type="transmembrane region" description="Helical" evidence="8">
    <location>
        <begin position="106"/>
        <end position="125"/>
    </location>
</feature>
<evidence type="ECO:0000256" key="6">
    <source>
        <dbReference type="ARBA" id="ARBA00022989"/>
    </source>
</evidence>
<dbReference type="SUPFAM" id="SSF103473">
    <property type="entry name" value="MFS general substrate transporter"/>
    <property type="match status" value="1"/>
</dbReference>
<feature type="transmembrane region" description="Helical" evidence="8">
    <location>
        <begin position="51"/>
        <end position="70"/>
    </location>
</feature>
<evidence type="ECO:0000256" key="8">
    <source>
        <dbReference type="SAM" id="Phobius"/>
    </source>
</evidence>
<evidence type="ECO:0000256" key="4">
    <source>
        <dbReference type="ARBA" id="ARBA00022692"/>
    </source>
</evidence>
<dbReference type="GO" id="GO:0005886">
    <property type="term" value="C:plasma membrane"/>
    <property type="evidence" value="ECO:0007669"/>
    <property type="project" value="UniProtKB-SubCell"/>
</dbReference>
<sequence>MLKKDDFKTIMLTSIGGMLEYYDFVIFSLFAIVLGKTFFPSEGSEALQTLSAFTVFAVGYLARPLGGIIFGHIGDIYGRKKSFILTILLMGSSSFLIALLPSYNTAGIITVIVFVLLRIIQGAAIGGEIPSAVVFIKETLTKNSGLACGMIFCLINFGILFAQVTKILLGYFLEDQYAWRAAFILGGLAAILSYFFRKEIHETEVFLSSKKTKKLPLLVLFKTQKLAIIRSSAVISIIAIIVGFYSLFLPSYMVLNHILDSSTLILLNLLIFSLMCIPSGILADKYNPLSVFVLGSVGVLIFGAIFYLCIISNSQYLIYIMCINSCFMGLTVGVAANYSCTLFDANVRASGLGTIYNICFAIFNGIFLALASYGIASGIIFTPIYLSSTIIFISLVVLISTPKK</sequence>
<feature type="transmembrane region" description="Helical" evidence="8">
    <location>
        <begin position="177"/>
        <end position="196"/>
    </location>
</feature>
<organism evidence="10 12">
    <name type="scientific">Francisella adeliensis</name>
    <dbReference type="NCBI Taxonomy" id="2007306"/>
    <lineage>
        <taxon>Bacteria</taxon>
        <taxon>Pseudomonadati</taxon>
        <taxon>Pseudomonadota</taxon>
        <taxon>Gammaproteobacteria</taxon>
        <taxon>Thiotrichales</taxon>
        <taxon>Francisellaceae</taxon>
        <taxon>Francisella</taxon>
    </lineage>
</organism>
<feature type="transmembrane region" description="Helical" evidence="8">
    <location>
        <begin position="21"/>
        <end position="39"/>
    </location>
</feature>
<dbReference type="Proteomes" id="UP000251120">
    <property type="component" value="Chromosome"/>
</dbReference>
<evidence type="ECO:0000313" key="12">
    <source>
        <dbReference type="Proteomes" id="UP000251120"/>
    </source>
</evidence>
<evidence type="ECO:0000313" key="10">
    <source>
        <dbReference type="EMBL" id="AXA33885.1"/>
    </source>
</evidence>
<dbReference type="PANTHER" id="PTHR43528">
    <property type="entry name" value="ALPHA-KETOGLUTARATE PERMEASE"/>
    <property type="match status" value="1"/>
</dbReference>
<feature type="transmembrane region" description="Helical" evidence="8">
    <location>
        <begin position="82"/>
        <end position="100"/>
    </location>
</feature>
<feature type="transmembrane region" description="Helical" evidence="8">
    <location>
        <begin position="352"/>
        <end position="373"/>
    </location>
</feature>
<name>A0A2Z4XZL9_9GAMM</name>
<dbReference type="RefSeq" id="WP_112870059.1">
    <property type="nucleotide sequence ID" value="NZ_CP021781.1"/>
</dbReference>
<keyword evidence="2" id="KW-0813">Transport</keyword>
<evidence type="ECO:0000256" key="3">
    <source>
        <dbReference type="ARBA" id="ARBA00022475"/>
    </source>
</evidence>
<evidence type="ECO:0000256" key="5">
    <source>
        <dbReference type="ARBA" id="ARBA00022847"/>
    </source>
</evidence>
<evidence type="ECO:0000256" key="7">
    <source>
        <dbReference type="ARBA" id="ARBA00023136"/>
    </source>
</evidence>
<proteinExistence type="predicted"/>
<dbReference type="EMBL" id="CP021781">
    <property type="protein sequence ID" value="AXA33885.1"/>
    <property type="molecule type" value="Genomic_DNA"/>
</dbReference>
<dbReference type="PROSITE" id="PS50850">
    <property type="entry name" value="MFS"/>
    <property type="match status" value="1"/>
</dbReference>
<dbReference type="OrthoDB" id="3690818at2"/>
<evidence type="ECO:0000313" key="13">
    <source>
        <dbReference type="Proteomes" id="UP000681131"/>
    </source>
</evidence>
<evidence type="ECO:0000256" key="1">
    <source>
        <dbReference type="ARBA" id="ARBA00004651"/>
    </source>
</evidence>
<keyword evidence="6 8" id="KW-1133">Transmembrane helix</keyword>
<reference evidence="11 13" key="2">
    <citation type="submission" date="2019-08" db="EMBL/GenBank/DDBJ databases">
        <title>Complete genome sequences of Francisella adeliensis (FSC1325 and FSC1326).</title>
        <authorList>
            <person name="Ohrman C."/>
            <person name="Uneklint I."/>
            <person name="Vallesi A."/>
            <person name="Karlsson L."/>
            <person name="Sjodin A."/>
        </authorList>
    </citation>
    <scope>NUCLEOTIDE SEQUENCE [LARGE SCALE GENOMIC DNA]</scope>
    <source>
        <strain evidence="11 13">FSC1325</strain>
    </source>
</reference>
<feature type="transmembrane region" description="Helical" evidence="8">
    <location>
        <begin position="379"/>
        <end position="399"/>
    </location>
</feature>
<dbReference type="KEGG" id="fad:CDH04_05380"/>
<dbReference type="AlphaFoldDB" id="A0A2Z4XZL9"/>
<keyword evidence="7 8" id="KW-0472">Membrane</keyword>
<accession>A0A2Z4XZL9</accession>